<dbReference type="Proteomes" id="UP000249254">
    <property type="component" value="Unassembled WGS sequence"/>
</dbReference>
<keyword evidence="8" id="KW-1185">Reference proteome</keyword>
<dbReference type="EMBL" id="QFYQ01000002">
    <property type="protein sequence ID" value="RAK51961.1"/>
    <property type="molecule type" value="Genomic_DNA"/>
</dbReference>
<feature type="transmembrane region" description="Helical" evidence="5">
    <location>
        <begin position="93"/>
        <end position="114"/>
    </location>
</feature>
<evidence type="ECO:0000313" key="8">
    <source>
        <dbReference type="Proteomes" id="UP000249254"/>
    </source>
</evidence>
<evidence type="ECO:0000256" key="3">
    <source>
        <dbReference type="ARBA" id="ARBA00022989"/>
    </source>
</evidence>
<sequence length="159" mass="16790">MAGIETSRYVSVVLEAQDGEMTRSLAFSRPVDRAGVPVTPVILDWAWPLAFILAVGLCEGLFGWTPGKRLMGLKVVAADGGRLGLPRAVLRNLVIYGGGALVLIAPLAATLAGVRLPPTGYYLAVGVFGLLVLAPFAMLAEASPRARYDRWAGSEVVRA</sequence>
<dbReference type="InterPro" id="IPR010432">
    <property type="entry name" value="RDD"/>
</dbReference>
<name>A0A328ABE4_9CAUL</name>
<dbReference type="Pfam" id="PF06271">
    <property type="entry name" value="RDD"/>
    <property type="match status" value="1"/>
</dbReference>
<feature type="transmembrane region" description="Helical" evidence="5">
    <location>
        <begin position="120"/>
        <end position="140"/>
    </location>
</feature>
<evidence type="ECO:0000256" key="2">
    <source>
        <dbReference type="ARBA" id="ARBA00022692"/>
    </source>
</evidence>
<comment type="subcellular location">
    <subcellularLocation>
        <location evidence="1">Membrane</location>
        <topology evidence="1">Multi-pass membrane protein</topology>
    </subcellularLocation>
</comment>
<keyword evidence="2 5" id="KW-0812">Transmembrane</keyword>
<dbReference type="GO" id="GO:0016020">
    <property type="term" value="C:membrane"/>
    <property type="evidence" value="ECO:0007669"/>
    <property type="project" value="UniProtKB-SubCell"/>
</dbReference>
<evidence type="ECO:0000259" key="6">
    <source>
        <dbReference type="Pfam" id="PF06271"/>
    </source>
</evidence>
<evidence type="ECO:0000313" key="7">
    <source>
        <dbReference type="EMBL" id="RAK51961.1"/>
    </source>
</evidence>
<feature type="transmembrane region" description="Helical" evidence="5">
    <location>
        <begin position="45"/>
        <end position="64"/>
    </location>
</feature>
<evidence type="ECO:0000256" key="5">
    <source>
        <dbReference type="SAM" id="Phobius"/>
    </source>
</evidence>
<keyword evidence="4 5" id="KW-0472">Membrane</keyword>
<feature type="domain" description="RDD" evidence="6">
    <location>
        <begin position="45"/>
        <end position="153"/>
    </location>
</feature>
<dbReference type="AlphaFoldDB" id="A0A328ABE4"/>
<evidence type="ECO:0000256" key="1">
    <source>
        <dbReference type="ARBA" id="ARBA00004141"/>
    </source>
</evidence>
<organism evidence="7 8">
    <name type="scientific">Phenylobacterium soli</name>
    <dbReference type="NCBI Taxonomy" id="2170551"/>
    <lineage>
        <taxon>Bacteria</taxon>
        <taxon>Pseudomonadati</taxon>
        <taxon>Pseudomonadota</taxon>
        <taxon>Alphaproteobacteria</taxon>
        <taxon>Caulobacterales</taxon>
        <taxon>Caulobacteraceae</taxon>
        <taxon>Phenylobacterium</taxon>
    </lineage>
</organism>
<reference evidence="8" key="1">
    <citation type="submission" date="2018-05" db="EMBL/GenBank/DDBJ databases">
        <authorList>
            <person name="Li X."/>
        </authorList>
    </citation>
    <scope>NUCLEOTIDE SEQUENCE [LARGE SCALE GENOMIC DNA]</scope>
    <source>
        <strain evidence="8">LX32</strain>
    </source>
</reference>
<proteinExistence type="predicted"/>
<accession>A0A328ABE4</accession>
<protein>
    <recommendedName>
        <fullName evidence="6">RDD domain-containing protein</fullName>
    </recommendedName>
</protein>
<gene>
    <name evidence="7" type="ORF">DJ017_17930</name>
</gene>
<evidence type="ECO:0000256" key="4">
    <source>
        <dbReference type="ARBA" id="ARBA00023136"/>
    </source>
</evidence>
<comment type="caution">
    <text evidence="7">The sequence shown here is derived from an EMBL/GenBank/DDBJ whole genome shotgun (WGS) entry which is preliminary data.</text>
</comment>
<keyword evidence="3 5" id="KW-1133">Transmembrane helix</keyword>